<dbReference type="EMBL" id="JAUSVO010000003">
    <property type="protein sequence ID" value="MDQ0438404.1"/>
    <property type="molecule type" value="Genomic_DNA"/>
</dbReference>
<dbReference type="Proteomes" id="UP001241603">
    <property type="component" value="Unassembled WGS sequence"/>
</dbReference>
<name>A0ABU0HA82_9HYPH</name>
<organism evidence="1 2">
    <name type="scientific">Kaistia dalseonensis</name>
    <dbReference type="NCBI Taxonomy" id="410840"/>
    <lineage>
        <taxon>Bacteria</taxon>
        <taxon>Pseudomonadati</taxon>
        <taxon>Pseudomonadota</taxon>
        <taxon>Alphaproteobacteria</taxon>
        <taxon>Hyphomicrobiales</taxon>
        <taxon>Kaistiaceae</taxon>
        <taxon>Kaistia</taxon>
    </lineage>
</organism>
<proteinExistence type="predicted"/>
<gene>
    <name evidence="1" type="ORF">QO014_002796</name>
</gene>
<evidence type="ECO:0000313" key="2">
    <source>
        <dbReference type="Proteomes" id="UP001241603"/>
    </source>
</evidence>
<comment type="caution">
    <text evidence="1">The sequence shown here is derived from an EMBL/GenBank/DDBJ whole genome shotgun (WGS) entry which is preliminary data.</text>
</comment>
<evidence type="ECO:0000313" key="1">
    <source>
        <dbReference type="EMBL" id="MDQ0438404.1"/>
    </source>
</evidence>
<accession>A0ABU0HA82</accession>
<dbReference type="RefSeq" id="WP_266349289.1">
    <property type="nucleotide sequence ID" value="NZ_JAPKNG010000003.1"/>
</dbReference>
<protein>
    <submittedName>
        <fullName evidence="1">Uncharacterized protein</fullName>
    </submittedName>
</protein>
<sequence>MALVLAIVVFAGGAACVSDRTAGALAARPLPDLPGDLALDCPDPGVRVGYPLRSELKRNRNWAKCEREKNRDKNAFYSDLQAAR</sequence>
<reference evidence="1 2" key="1">
    <citation type="submission" date="2023-07" db="EMBL/GenBank/DDBJ databases">
        <title>Genomic Encyclopedia of Type Strains, Phase IV (KMG-IV): sequencing the most valuable type-strain genomes for metagenomic binning, comparative biology and taxonomic classification.</title>
        <authorList>
            <person name="Goeker M."/>
        </authorList>
    </citation>
    <scope>NUCLEOTIDE SEQUENCE [LARGE SCALE GENOMIC DNA]</scope>
    <source>
        <strain evidence="1 2">B6-8</strain>
    </source>
</reference>
<keyword evidence="2" id="KW-1185">Reference proteome</keyword>